<keyword evidence="3" id="KW-0963">Cytoplasm</keyword>
<dbReference type="GO" id="GO:0005737">
    <property type="term" value="C:cytoplasm"/>
    <property type="evidence" value="ECO:0007669"/>
    <property type="project" value="UniProtKB-SubCell"/>
</dbReference>
<evidence type="ECO:0000313" key="12">
    <source>
        <dbReference type="EMBL" id="KAK9872600.1"/>
    </source>
</evidence>
<evidence type="ECO:0000256" key="5">
    <source>
        <dbReference type="ARBA" id="ARBA00022553"/>
    </source>
</evidence>
<dbReference type="AlphaFoldDB" id="A0AAW1TXN3"/>
<proteinExistence type="predicted"/>
<gene>
    <name evidence="12" type="ORF">WA026_018732</name>
</gene>
<feature type="region of interest" description="Disordered" evidence="10">
    <location>
        <begin position="41"/>
        <end position="74"/>
    </location>
</feature>
<feature type="domain" description="Zinc-finger" evidence="11">
    <location>
        <begin position="165"/>
        <end position="263"/>
    </location>
</feature>
<organism evidence="12 13">
    <name type="scientific">Henosepilachna vigintioctopunctata</name>
    <dbReference type="NCBI Taxonomy" id="420089"/>
    <lineage>
        <taxon>Eukaryota</taxon>
        <taxon>Metazoa</taxon>
        <taxon>Ecdysozoa</taxon>
        <taxon>Arthropoda</taxon>
        <taxon>Hexapoda</taxon>
        <taxon>Insecta</taxon>
        <taxon>Pterygota</taxon>
        <taxon>Neoptera</taxon>
        <taxon>Endopterygota</taxon>
        <taxon>Coleoptera</taxon>
        <taxon>Polyphaga</taxon>
        <taxon>Cucujiformia</taxon>
        <taxon>Coccinelloidea</taxon>
        <taxon>Coccinellidae</taxon>
        <taxon>Epilachninae</taxon>
        <taxon>Epilachnini</taxon>
        <taxon>Henosepilachna</taxon>
    </lineage>
</organism>
<protein>
    <recommendedName>
        <fullName evidence="11">Zinc-finger domain-containing protein</fullName>
    </recommendedName>
</protein>
<evidence type="ECO:0000259" key="11">
    <source>
        <dbReference type="Pfam" id="PF10497"/>
    </source>
</evidence>
<feature type="compositionally biased region" description="Basic residues" evidence="10">
    <location>
        <begin position="61"/>
        <end position="70"/>
    </location>
</feature>
<keyword evidence="6" id="KW-0832">Ubl conjugation</keyword>
<evidence type="ECO:0000256" key="7">
    <source>
        <dbReference type="ARBA" id="ARBA00023015"/>
    </source>
</evidence>
<reference evidence="12 13" key="1">
    <citation type="submission" date="2023-03" db="EMBL/GenBank/DDBJ databases">
        <title>Genome insight into feeding habits of ladybird beetles.</title>
        <authorList>
            <person name="Li H.-S."/>
            <person name="Huang Y.-H."/>
            <person name="Pang H."/>
        </authorList>
    </citation>
    <scope>NUCLEOTIDE SEQUENCE [LARGE SCALE GENOMIC DNA]</scope>
    <source>
        <strain evidence="12">SYSU_2023b</strain>
        <tissue evidence="12">Whole body</tissue>
    </source>
</reference>
<dbReference type="EMBL" id="JARQZJ010000012">
    <property type="protein sequence ID" value="KAK9872600.1"/>
    <property type="molecule type" value="Genomic_DNA"/>
</dbReference>
<keyword evidence="5" id="KW-0597">Phosphoprotein</keyword>
<dbReference type="Proteomes" id="UP001431783">
    <property type="component" value="Unassembled WGS sequence"/>
</dbReference>
<evidence type="ECO:0000313" key="13">
    <source>
        <dbReference type="Proteomes" id="UP001431783"/>
    </source>
</evidence>
<dbReference type="GO" id="GO:0006355">
    <property type="term" value="P:regulation of DNA-templated transcription"/>
    <property type="evidence" value="ECO:0007669"/>
    <property type="project" value="InterPro"/>
</dbReference>
<keyword evidence="13" id="KW-1185">Reference proteome</keyword>
<evidence type="ECO:0000256" key="9">
    <source>
        <dbReference type="ARBA" id="ARBA00023242"/>
    </source>
</evidence>
<evidence type="ECO:0000256" key="3">
    <source>
        <dbReference type="ARBA" id="ARBA00022490"/>
    </source>
</evidence>
<dbReference type="PANTHER" id="PTHR31169:SF8">
    <property type="entry name" value="ZINC-FINGER DOMAIN OF MONOAMINE-OXIDASE A REPRESSOR R1 PROTEIN"/>
    <property type="match status" value="1"/>
</dbReference>
<evidence type="ECO:0000256" key="6">
    <source>
        <dbReference type="ARBA" id="ARBA00022843"/>
    </source>
</evidence>
<name>A0AAW1TXN3_9CUCU</name>
<evidence type="ECO:0000256" key="4">
    <source>
        <dbReference type="ARBA" id="ARBA00022499"/>
    </source>
</evidence>
<keyword evidence="7" id="KW-0805">Transcription regulation</keyword>
<dbReference type="GO" id="GO:0005634">
    <property type="term" value="C:nucleus"/>
    <property type="evidence" value="ECO:0007669"/>
    <property type="project" value="UniProtKB-SubCell"/>
</dbReference>
<evidence type="ECO:0000256" key="10">
    <source>
        <dbReference type="SAM" id="MobiDB-lite"/>
    </source>
</evidence>
<dbReference type="PANTHER" id="PTHR31169">
    <property type="entry name" value="OS05G0300700 PROTEIN"/>
    <property type="match status" value="1"/>
</dbReference>
<feature type="compositionally biased region" description="Low complexity" evidence="10">
    <location>
        <begin position="41"/>
        <end position="53"/>
    </location>
</feature>
<comment type="subcellular location">
    <subcellularLocation>
        <location evidence="2">Cytoplasm</location>
    </subcellularLocation>
    <subcellularLocation>
        <location evidence="1">Nucleus</location>
    </subcellularLocation>
</comment>
<accession>A0AAW1TXN3</accession>
<keyword evidence="9" id="KW-0539">Nucleus</keyword>
<dbReference type="InterPro" id="IPR040221">
    <property type="entry name" value="CDCA7/CDA7L"/>
</dbReference>
<evidence type="ECO:0000256" key="2">
    <source>
        <dbReference type="ARBA" id="ARBA00004496"/>
    </source>
</evidence>
<keyword evidence="4" id="KW-1017">Isopeptide bond</keyword>
<evidence type="ECO:0000256" key="8">
    <source>
        <dbReference type="ARBA" id="ARBA00023163"/>
    </source>
</evidence>
<comment type="caution">
    <text evidence="12">The sequence shown here is derived from an EMBL/GenBank/DDBJ whole genome shotgun (WGS) entry which is preliminary data.</text>
</comment>
<evidence type="ECO:0000256" key="1">
    <source>
        <dbReference type="ARBA" id="ARBA00004123"/>
    </source>
</evidence>
<keyword evidence="8" id="KW-0804">Transcription</keyword>
<dbReference type="InterPro" id="IPR018866">
    <property type="entry name" value="Znf-4CXXC_R1"/>
</dbReference>
<dbReference type="Pfam" id="PF10497">
    <property type="entry name" value="zf-4CXXC_R1"/>
    <property type="match status" value="1"/>
</dbReference>
<sequence>MNITPESMEAMIFNNMVDIDEDPHLKKLLAELKVLKEEISSSKGSKSSIKTGSNGFTNSNHKQKRKRRHTEHGDTFRCSVYISPTRRKSDRLSGKSITYEMIDDIDELENKNLYANGRLRLTSYRNVNLKPFSHHHASERIILRPEEVTQEMLNNISYKLNDRIYDKLNGSSCHQCRQKTIDTKTVCRNFDCFGVRGQFCGTCALNRYGVDIAEALLDPNWACFVCQGICNCSFCRTRRGMRPTGILAPIAKREGHDSVKEFLDSLKLTLSEEDDLEEYMRDPETVLGFKTDSIILTVNGEEELFQCGLGNLKATLIRDFIEDFDNCFLGFTNECILSSEKKIKLFQSILQTFQ</sequence>